<comment type="caution">
    <text evidence="2">The sequence shown here is derived from an EMBL/GenBank/DDBJ whole genome shotgun (WGS) entry which is preliminary data.</text>
</comment>
<name>A0ABQ8UER3_9EUKA</name>
<gene>
    <name evidence="2" type="ORF">PAPYR_8463</name>
</gene>
<feature type="compositionally biased region" description="Pro residues" evidence="1">
    <location>
        <begin position="151"/>
        <end position="171"/>
    </location>
</feature>
<feature type="compositionally biased region" description="Acidic residues" evidence="1">
    <location>
        <begin position="122"/>
        <end position="131"/>
    </location>
</feature>
<evidence type="ECO:0000313" key="3">
    <source>
        <dbReference type="Proteomes" id="UP001141327"/>
    </source>
</evidence>
<keyword evidence="3" id="KW-1185">Reference proteome</keyword>
<reference evidence="2" key="1">
    <citation type="journal article" date="2022" name="bioRxiv">
        <title>Genomics of Preaxostyla Flagellates Illuminates Evolutionary Transitions and the Path Towards Mitochondrial Loss.</title>
        <authorList>
            <person name="Novak L.V.F."/>
            <person name="Treitli S.C."/>
            <person name="Pyrih J."/>
            <person name="Halakuc P."/>
            <person name="Pipaliya S.V."/>
            <person name="Vacek V."/>
            <person name="Brzon O."/>
            <person name="Soukal P."/>
            <person name="Eme L."/>
            <person name="Dacks J.B."/>
            <person name="Karnkowska A."/>
            <person name="Elias M."/>
            <person name="Hampl V."/>
        </authorList>
    </citation>
    <scope>NUCLEOTIDE SEQUENCE</scope>
    <source>
        <strain evidence="2">RCP-MX</strain>
    </source>
</reference>
<feature type="compositionally biased region" description="Low complexity" evidence="1">
    <location>
        <begin position="132"/>
        <end position="150"/>
    </location>
</feature>
<protein>
    <submittedName>
        <fullName evidence="2">Uncharacterized protein</fullName>
    </submittedName>
</protein>
<feature type="region of interest" description="Disordered" evidence="1">
    <location>
        <begin position="84"/>
        <end position="219"/>
    </location>
</feature>
<dbReference type="EMBL" id="JAPMOS010000073">
    <property type="protein sequence ID" value="KAJ4456346.1"/>
    <property type="molecule type" value="Genomic_DNA"/>
</dbReference>
<proteinExistence type="predicted"/>
<accession>A0ABQ8UER3</accession>
<dbReference type="Proteomes" id="UP001141327">
    <property type="component" value="Unassembled WGS sequence"/>
</dbReference>
<evidence type="ECO:0000313" key="2">
    <source>
        <dbReference type="EMBL" id="KAJ4456346.1"/>
    </source>
</evidence>
<evidence type="ECO:0000256" key="1">
    <source>
        <dbReference type="SAM" id="MobiDB-lite"/>
    </source>
</evidence>
<feature type="compositionally biased region" description="Basic residues" evidence="1">
    <location>
        <begin position="106"/>
        <end position="118"/>
    </location>
</feature>
<organism evidence="2 3">
    <name type="scientific">Paratrimastix pyriformis</name>
    <dbReference type="NCBI Taxonomy" id="342808"/>
    <lineage>
        <taxon>Eukaryota</taxon>
        <taxon>Metamonada</taxon>
        <taxon>Preaxostyla</taxon>
        <taxon>Paratrimastigidae</taxon>
        <taxon>Paratrimastix</taxon>
    </lineage>
</organism>
<feature type="compositionally biased region" description="Polar residues" evidence="1">
    <location>
        <begin position="84"/>
        <end position="104"/>
    </location>
</feature>
<sequence>MSQLTREFAELWLARKDAELGLESFGDEVSATDFRNAFRRWVSKHSSVVKSQRQVIHFSCRELVGLLSKKKKTGQWFYLRTPESSSPSFLVKNSPSRKSPTTLSRVARKVSRAIKNSRAHYDDDDDDDETASSDSPATSPETSPVTTPATAPSPVPSSPESPAPESPPPSTPEQKEAVVAEEPPSKVGICPPLSLVARQETPPPPSSAQPFPTLNIDDQESLGYFPPWFTQSHSMHLDDGDASDLSPHILLEEAPTPTLPGQDVCPASGSEPRVSAWVFPLEGFPLPGRMEALDDPASPLHERDAAPAGTDVEYRMAGSSPGAPPVLFPPGSVSRITPDSFDFNPYETLLNATPECAAGSPR</sequence>